<protein>
    <submittedName>
        <fullName evidence="2">Uncharacterized protein</fullName>
    </submittedName>
</protein>
<dbReference type="Gene3D" id="3.40.50.300">
    <property type="entry name" value="P-loop containing nucleotide triphosphate hydrolases"/>
    <property type="match status" value="1"/>
</dbReference>
<reference evidence="2 3" key="1">
    <citation type="submission" date="2024-09" db="EMBL/GenBank/DDBJ databases">
        <title>Chromosome-scale assembly of Riccia fluitans.</title>
        <authorList>
            <person name="Paukszto L."/>
            <person name="Sawicki J."/>
            <person name="Karawczyk K."/>
            <person name="Piernik-Szablinska J."/>
            <person name="Szczecinska M."/>
            <person name="Mazdziarz M."/>
        </authorList>
    </citation>
    <scope>NUCLEOTIDE SEQUENCE [LARGE SCALE GENOMIC DNA]</scope>
    <source>
        <strain evidence="2">Rf_01</strain>
        <tissue evidence="2">Aerial parts of the thallus</tissue>
    </source>
</reference>
<feature type="region of interest" description="Disordered" evidence="1">
    <location>
        <begin position="582"/>
        <end position="604"/>
    </location>
</feature>
<sequence length="604" mass="68504">MSLLQDNTLEKLEVRHPSWENDGKVALIEEAIARNRNKSSYFSSMQAANFKFGPANLGRIFLCGSPYAGKTRLKMSMMRTCKKWSKSESIPEVWNLQRILKLWWTQGVEVELLRDDEWGQVYIWDLAGQYIFRALQDLIFPRTNTSCIFVFVFNPFQENSGTLKENVYGTFRSEMEEWLKFIVSNSQITGSPPRGHRFRVQDGSIGGNWSNNEVSGGLARAANFRRLLEVVLRSKHNSCKKIEDAITTNLTAAFFPRFEIHYRHTSIKKLGMSENCITWYLGVMMVRDNGYEIFVVSDEVIGQFVDILVKSSQVEVKVPRRRQEVMKFVMEHVLQEIQAFCASQHGCPGIELEVDGEGSQKTSSSSSSYTNPSLSKAELTKGEKFLAERIDRIQITTGFGGSLLPIFSDLDTGKCLPMSRELFEYLKLKSGTSKDHKMALAWSSLQCYLDSKLGQGGYGRDFLLYRVIFRWVAANGVNDDVFPIIGQEEPDLPYHASHKEEFPGNFGGGAQSWNSSSIVPCELEGWSHFHIFDSANRGAKTLCAISVLYDSGDYKDSRVIRLVVHKVTTLFSAKLFRRSATEGMESSADAKQSTKRPSHGRRRR</sequence>
<accession>A0ABD1YRP7</accession>
<evidence type="ECO:0000313" key="2">
    <source>
        <dbReference type="EMBL" id="KAL2632092.1"/>
    </source>
</evidence>
<evidence type="ECO:0000313" key="3">
    <source>
        <dbReference type="Proteomes" id="UP001605036"/>
    </source>
</evidence>
<dbReference type="InterPro" id="IPR027417">
    <property type="entry name" value="P-loop_NTPase"/>
</dbReference>
<proteinExistence type="predicted"/>
<feature type="compositionally biased region" description="Low complexity" evidence="1">
    <location>
        <begin position="359"/>
        <end position="375"/>
    </location>
</feature>
<feature type="compositionally biased region" description="Basic residues" evidence="1">
    <location>
        <begin position="593"/>
        <end position="604"/>
    </location>
</feature>
<name>A0ABD1YRP7_9MARC</name>
<dbReference type="AlphaFoldDB" id="A0ABD1YRP7"/>
<dbReference type="PANTHER" id="PTHR47679:SF1">
    <property type="entry name" value="PROTEIN TORNADO 1"/>
    <property type="match status" value="1"/>
</dbReference>
<dbReference type="Proteomes" id="UP001605036">
    <property type="component" value="Unassembled WGS sequence"/>
</dbReference>
<dbReference type="PANTHER" id="PTHR47679">
    <property type="entry name" value="PROTEIN TORNADO 1"/>
    <property type="match status" value="1"/>
</dbReference>
<feature type="region of interest" description="Disordered" evidence="1">
    <location>
        <begin position="353"/>
        <end position="375"/>
    </location>
</feature>
<evidence type="ECO:0000256" key="1">
    <source>
        <dbReference type="SAM" id="MobiDB-lite"/>
    </source>
</evidence>
<keyword evidence="3" id="KW-1185">Reference proteome</keyword>
<dbReference type="EMBL" id="JBHFFA010000004">
    <property type="protein sequence ID" value="KAL2632092.1"/>
    <property type="molecule type" value="Genomic_DNA"/>
</dbReference>
<comment type="caution">
    <text evidence="2">The sequence shown here is derived from an EMBL/GenBank/DDBJ whole genome shotgun (WGS) entry which is preliminary data.</text>
</comment>
<dbReference type="SUPFAM" id="SSF52540">
    <property type="entry name" value="P-loop containing nucleoside triphosphate hydrolases"/>
    <property type="match status" value="1"/>
</dbReference>
<gene>
    <name evidence="2" type="ORF">R1flu_016778</name>
</gene>
<organism evidence="2 3">
    <name type="scientific">Riccia fluitans</name>
    <dbReference type="NCBI Taxonomy" id="41844"/>
    <lineage>
        <taxon>Eukaryota</taxon>
        <taxon>Viridiplantae</taxon>
        <taxon>Streptophyta</taxon>
        <taxon>Embryophyta</taxon>
        <taxon>Marchantiophyta</taxon>
        <taxon>Marchantiopsida</taxon>
        <taxon>Marchantiidae</taxon>
        <taxon>Marchantiales</taxon>
        <taxon>Ricciaceae</taxon>
        <taxon>Riccia</taxon>
    </lineage>
</organism>